<dbReference type="PANTHER" id="PTHR46992">
    <property type="entry name" value="GYF DOMAIN-CONTAINING PROTEIN"/>
    <property type="match status" value="1"/>
</dbReference>
<comment type="caution">
    <text evidence="1">The sequence shown here is derived from an EMBL/GenBank/DDBJ whole genome shotgun (WGS) entry which is preliminary data.</text>
</comment>
<evidence type="ECO:0000313" key="2">
    <source>
        <dbReference type="Proteomes" id="UP000288805"/>
    </source>
</evidence>
<accession>A0A438JCS0</accession>
<dbReference type="AlphaFoldDB" id="A0A438JCS0"/>
<name>A0A438JCS0_VITVI</name>
<reference evidence="1 2" key="1">
    <citation type="journal article" date="2018" name="PLoS Genet.">
        <title>Population sequencing reveals clonal diversity and ancestral inbreeding in the grapevine cultivar Chardonnay.</title>
        <authorList>
            <person name="Roach M.J."/>
            <person name="Johnson D.L."/>
            <person name="Bohlmann J."/>
            <person name="van Vuuren H.J."/>
            <person name="Jones S.J."/>
            <person name="Pretorius I.S."/>
            <person name="Schmidt S.A."/>
            <person name="Borneman A.R."/>
        </authorList>
    </citation>
    <scope>NUCLEOTIDE SEQUENCE [LARGE SCALE GENOMIC DNA]</scope>
    <source>
        <strain evidence="2">cv. Chardonnay</strain>
        <tissue evidence="1">Leaf</tissue>
    </source>
</reference>
<dbReference type="Proteomes" id="UP000288805">
    <property type="component" value="Unassembled WGS sequence"/>
</dbReference>
<proteinExistence type="predicted"/>
<organism evidence="1 2">
    <name type="scientific">Vitis vinifera</name>
    <name type="common">Grape</name>
    <dbReference type="NCBI Taxonomy" id="29760"/>
    <lineage>
        <taxon>Eukaryota</taxon>
        <taxon>Viridiplantae</taxon>
        <taxon>Streptophyta</taxon>
        <taxon>Embryophyta</taxon>
        <taxon>Tracheophyta</taxon>
        <taxon>Spermatophyta</taxon>
        <taxon>Magnoliopsida</taxon>
        <taxon>eudicotyledons</taxon>
        <taxon>Gunneridae</taxon>
        <taxon>Pentapetalae</taxon>
        <taxon>rosids</taxon>
        <taxon>Vitales</taxon>
        <taxon>Vitaceae</taxon>
        <taxon>Viteae</taxon>
        <taxon>Vitis</taxon>
    </lineage>
</organism>
<evidence type="ECO:0000313" key="1">
    <source>
        <dbReference type="EMBL" id="RVX06751.1"/>
    </source>
</evidence>
<dbReference type="EMBL" id="QGNW01000049">
    <property type="protein sequence ID" value="RVX06751.1"/>
    <property type="molecule type" value="Genomic_DNA"/>
</dbReference>
<protein>
    <submittedName>
        <fullName evidence="1">Uncharacterized protein</fullName>
    </submittedName>
</protein>
<sequence>MASSIFYSIVKENIVRIEVVSWEYAKLHQRAKQFALFATPRSLGALAIGAWSTMADGTIDFPDDLLSTKAPDEHWTDKDKVLSDASLTPGCCPFSVRDPLFWLLEDEVLGGKGDGKVLMGLLDGLKDQATSESSIPLSPQWLYAKPVEAKILIGGTSGDRMLLAYL</sequence>
<gene>
    <name evidence="1" type="ORF">CK203_015102</name>
</gene>
<dbReference type="PANTHER" id="PTHR46992:SF1">
    <property type="entry name" value="GYF DOMAIN-CONTAINING PROTEIN"/>
    <property type="match status" value="1"/>
</dbReference>